<gene>
    <name evidence="2" type="ORF">DY000_02022060</name>
</gene>
<reference evidence="2 3" key="1">
    <citation type="journal article" date="2020" name="BMC Genomics">
        <title>Intraspecific diversification of the crop wild relative Brassica cretica Lam. using demographic model selection.</title>
        <authorList>
            <person name="Kioukis A."/>
            <person name="Michalopoulou V.A."/>
            <person name="Briers L."/>
            <person name="Pirintsos S."/>
            <person name="Studholme D.J."/>
            <person name="Pavlidis P."/>
            <person name="Sarris P.F."/>
        </authorList>
    </citation>
    <scope>NUCLEOTIDE SEQUENCE [LARGE SCALE GENOMIC DNA]</scope>
    <source>
        <strain evidence="3">cv. PFS-1207/04</strain>
    </source>
</reference>
<feature type="signal peptide" evidence="1">
    <location>
        <begin position="1"/>
        <end position="26"/>
    </location>
</feature>
<proteinExistence type="predicted"/>
<evidence type="ECO:0008006" key="4">
    <source>
        <dbReference type="Google" id="ProtNLM"/>
    </source>
</evidence>
<evidence type="ECO:0000256" key="1">
    <source>
        <dbReference type="SAM" id="SignalP"/>
    </source>
</evidence>
<protein>
    <recommendedName>
        <fullName evidence="4">Secreted protein</fullName>
    </recommendedName>
</protein>
<keyword evidence="3" id="KW-1185">Reference proteome</keyword>
<sequence length="223" mass="25456">MPRTKKVKVPSLALLALSGVIDLHHGHELPNQLRVEEMWVGAHVAHSQLHEHVLEVLTDAQLSNHIRVDELHRLNGNLQLLIVECAIIVVPLVPYRTVFAFQAFSRITRVSKVCKEWDGVFLALSWPRVLVANWWWGWSCAGAAGVESPLRSPFVHLQPKFTNEYTKSVKLDGLVVDIDQLFCVDIDQYISVKIDRCKWAIIDRYLHRENLQKAIRCNSVCIA</sequence>
<keyword evidence="1" id="KW-0732">Signal</keyword>
<accession>A0ABQ7EDX5</accession>
<organism evidence="2 3">
    <name type="scientific">Brassica cretica</name>
    <name type="common">Mustard</name>
    <dbReference type="NCBI Taxonomy" id="69181"/>
    <lineage>
        <taxon>Eukaryota</taxon>
        <taxon>Viridiplantae</taxon>
        <taxon>Streptophyta</taxon>
        <taxon>Embryophyta</taxon>
        <taxon>Tracheophyta</taxon>
        <taxon>Spermatophyta</taxon>
        <taxon>Magnoliopsida</taxon>
        <taxon>eudicotyledons</taxon>
        <taxon>Gunneridae</taxon>
        <taxon>Pentapetalae</taxon>
        <taxon>rosids</taxon>
        <taxon>malvids</taxon>
        <taxon>Brassicales</taxon>
        <taxon>Brassicaceae</taxon>
        <taxon>Brassiceae</taxon>
        <taxon>Brassica</taxon>
    </lineage>
</organism>
<evidence type="ECO:0000313" key="3">
    <source>
        <dbReference type="Proteomes" id="UP000266723"/>
    </source>
</evidence>
<evidence type="ECO:0000313" key="2">
    <source>
        <dbReference type="EMBL" id="KAF3595199.1"/>
    </source>
</evidence>
<dbReference type="EMBL" id="QGKV02000299">
    <property type="protein sequence ID" value="KAF3595199.1"/>
    <property type="molecule type" value="Genomic_DNA"/>
</dbReference>
<comment type="caution">
    <text evidence="2">The sequence shown here is derived from an EMBL/GenBank/DDBJ whole genome shotgun (WGS) entry which is preliminary data.</text>
</comment>
<feature type="chain" id="PRO_5046064161" description="Secreted protein" evidence="1">
    <location>
        <begin position="27"/>
        <end position="223"/>
    </location>
</feature>
<dbReference type="Proteomes" id="UP000266723">
    <property type="component" value="Unassembled WGS sequence"/>
</dbReference>
<name>A0ABQ7EDX5_BRACR</name>